<comment type="caution">
    <text evidence="1">The sequence shown here is derived from an EMBL/GenBank/DDBJ whole genome shotgun (WGS) entry which is preliminary data.</text>
</comment>
<evidence type="ECO:0000313" key="2">
    <source>
        <dbReference type="Proteomes" id="UP001152607"/>
    </source>
</evidence>
<dbReference type="Proteomes" id="UP001152607">
    <property type="component" value="Unassembled WGS sequence"/>
</dbReference>
<organism evidence="1 2">
    <name type="scientific">Periconia digitata</name>
    <dbReference type="NCBI Taxonomy" id="1303443"/>
    <lineage>
        <taxon>Eukaryota</taxon>
        <taxon>Fungi</taxon>
        <taxon>Dikarya</taxon>
        <taxon>Ascomycota</taxon>
        <taxon>Pezizomycotina</taxon>
        <taxon>Dothideomycetes</taxon>
        <taxon>Pleosporomycetidae</taxon>
        <taxon>Pleosporales</taxon>
        <taxon>Massarineae</taxon>
        <taxon>Periconiaceae</taxon>
        <taxon>Periconia</taxon>
    </lineage>
</organism>
<dbReference type="EMBL" id="CAOQHR010000003">
    <property type="protein sequence ID" value="CAI6332477.1"/>
    <property type="molecule type" value="Genomic_DNA"/>
</dbReference>
<name>A0A9W4UD10_9PLEO</name>
<accession>A0A9W4UD10</accession>
<proteinExistence type="predicted"/>
<gene>
    <name evidence="1" type="ORF">PDIGIT_LOCUS5502</name>
</gene>
<keyword evidence="2" id="KW-1185">Reference proteome</keyword>
<protein>
    <submittedName>
        <fullName evidence="1">Uncharacterized protein</fullName>
    </submittedName>
</protein>
<sequence length="107" mass="12408">MAYVSLSAEFIRFLSLDYLENLLPHRKPFGLIPFCLRVKAFGSLRNKVLAVSKQHSIVPYVLYLMMAFAHHRYSHPVADYLKIGEHPSDQKTSYQLRNEDVLILLLC</sequence>
<reference evidence="1" key="1">
    <citation type="submission" date="2023-01" db="EMBL/GenBank/DDBJ databases">
        <authorList>
            <person name="Van Ghelder C."/>
            <person name="Rancurel C."/>
        </authorList>
    </citation>
    <scope>NUCLEOTIDE SEQUENCE</scope>
    <source>
        <strain evidence="1">CNCM I-4278</strain>
    </source>
</reference>
<evidence type="ECO:0000313" key="1">
    <source>
        <dbReference type="EMBL" id="CAI6332477.1"/>
    </source>
</evidence>
<dbReference type="AlphaFoldDB" id="A0A9W4UD10"/>